<evidence type="ECO:0000259" key="3">
    <source>
        <dbReference type="PROSITE" id="PS51371"/>
    </source>
</evidence>
<dbReference type="InterPro" id="IPR046342">
    <property type="entry name" value="CBS_dom_sf"/>
</dbReference>
<sequence length="153" mass="16397">MLTAKDIMTSDPITLKTSDDVANAAAIMIEKRINGLPVVHDDGTLAGILCQSDLVAQQKRLRLPSVFTLLDGMIPLSSTKDLQQEMEKITALTVGQAMTPDPKTVTPDTPIDEIASLMVENKYHTLPVMDGDSLVGVLGKEDVLRTLLPGGNS</sequence>
<dbReference type="KEGG" id="dfl:DFE_0883"/>
<organism evidence="4 5">
    <name type="scientific">Desulfovibrio ferrophilus</name>
    <dbReference type="NCBI Taxonomy" id="241368"/>
    <lineage>
        <taxon>Bacteria</taxon>
        <taxon>Pseudomonadati</taxon>
        <taxon>Thermodesulfobacteriota</taxon>
        <taxon>Desulfovibrionia</taxon>
        <taxon>Desulfovibrionales</taxon>
        <taxon>Desulfovibrionaceae</taxon>
        <taxon>Desulfovibrio</taxon>
    </lineage>
</organism>
<dbReference type="InterPro" id="IPR051462">
    <property type="entry name" value="CBS_domain-containing"/>
</dbReference>
<dbReference type="CDD" id="cd04586">
    <property type="entry name" value="CBS_pair_BON_assoc"/>
    <property type="match status" value="1"/>
</dbReference>
<evidence type="ECO:0000256" key="1">
    <source>
        <dbReference type="ARBA" id="ARBA00022737"/>
    </source>
</evidence>
<dbReference type="Pfam" id="PF00571">
    <property type="entry name" value="CBS"/>
    <property type="match status" value="2"/>
</dbReference>
<dbReference type="Proteomes" id="UP000269883">
    <property type="component" value="Chromosome"/>
</dbReference>
<reference evidence="4 5" key="1">
    <citation type="journal article" date="2018" name="Sci. Adv.">
        <title>Multi-heme cytochromes provide a pathway for survival in energy-limited environments.</title>
        <authorList>
            <person name="Deng X."/>
            <person name="Dohmae N."/>
            <person name="Nealson K.H."/>
            <person name="Hashimoto K."/>
            <person name="Okamoto A."/>
        </authorList>
    </citation>
    <scope>NUCLEOTIDE SEQUENCE [LARGE SCALE GENOMIC DNA]</scope>
    <source>
        <strain evidence="4 5">IS5</strain>
    </source>
</reference>
<dbReference type="SUPFAM" id="SSF54631">
    <property type="entry name" value="CBS-domain pair"/>
    <property type="match status" value="1"/>
</dbReference>
<accession>A0A2Z6AWI8</accession>
<protein>
    <submittedName>
        <fullName evidence="4">CBS domain containing membrane protein</fullName>
    </submittedName>
</protein>
<feature type="domain" description="CBS" evidence="3">
    <location>
        <begin position="98"/>
        <end position="153"/>
    </location>
</feature>
<dbReference type="PANTHER" id="PTHR48108">
    <property type="entry name" value="CBS DOMAIN-CONTAINING PROTEIN CBSX2, CHLOROPLASTIC"/>
    <property type="match status" value="1"/>
</dbReference>
<dbReference type="PANTHER" id="PTHR48108:SF26">
    <property type="entry name" value="CBS DOMAIN-CONTAINING PROTEIN DDB_G0289609"/>
    <property type="match status" value="1"/>
</dbReference>
<dbReference type="AlphaFoldDB" id="A0A2Z6AWI8"/>
<keyword evidence="5" id="KW-1185">Reference proteome</keyword>
<dbReference type="PROSITE" id="PS51371">
    <property type="entry name" value="CBS"/>
    <property type="match status" value="2"/>
</dbReference>
<gene>
    <name evidence="4" type="ORF">DFE_0883</name>
</gene>
<dbReference type="OrthoDB" id="9790355at2"/>
<keyword evidence="2" id="KW-0129">CBS domain</keyword>
<proteinExistence type="predicted"/>
<dbReference type="SMART" id="SM00116">
    <property type="entry name" value="CBS"/>
    <property type="match status" value="2"/>
</dbReference>
<keyword evidence="1" id="KW-0677">Repeat</keyword>
<dbReference type="EMBL" id="AP017378">
    <property type="protein sequence ID" value="BBD07609.1"/>
    <property type="molecule type" value="Genomic_DNA"/>
</dbReference>
<evidence type="ECO:0000256" key="2">
    <source>
        <dbReference type="PROSITE-ProRule" id="PRU00703"/>
    </source>
</evidence>
<feature type="domain" description="CBS" evidence="3">
    <location>
        <begin position="8"/>
        <end position="65"/>
    </location>
</feature>
<dbReference type="Gene3D" id="3.10.580.10">
    <property type="entry name" value="CBS-domain"/>
    <property type="match status" value="1"/>
</dbReference>
<name>A0A2Z6AWI8_9BACT</name>
<evidence type="ECO:0000313" key="4">
    <source>
        <dbReference type="EMBL" id="BBD07609.1"/>
    </source>
</evidence>
<dbReference type="RefSeq" id="WP_126377011.1">
    <property type="nucleotide sequence ID" value="NZ_AP017378.1"/>
</dbReference>
<evidence type="ECO:0000313" key="5">
    <source>
        <dbReference type="Proteomes" id="UP000269883"/>
    </source>
</evidence>
<dbReference type="InterPro" id="IPR000644">
    <property type="entry name" value="CBS_dom"/>
</dbReference>